<dbReference type="RefSeq" id="WP_013138335.1">
    <property type="nucleotide sequence ID" value="NC_014168.1"/>
</dbReference>
<proteinExistence type="predicted"/>
<reference evidence="2 3" key="1">
    <citation type="journal article" date="2010" name="Stand. Genomic Sci.">
        <title>Complete genome sequence of Segniliparus rotundus type strain (CDC 1076).</title>
        <authorList>
            <person name="Sikorski J."/>
            <person name="Lapidus A."/>
            <person name="Copeland A."/>
            <person name="Misra M."/>
            <person name="Glavina Del Rio T."/>
            <person name="Nolan M."/>
            <person name="Lucas S."/>
            <person name="Chen F."/>
            <person name="Tice H."/>
            <person name="Cheng J.F."/>
            <person name="Jando M."/>
            <person name="Schneider S."/>
            <person name="Bruce D."/>
            <person name="Goodwin L."/>
            <person name="Pitluck S."/>
            <person name="Liolios K."/>
            <person name="Mikhailova N."/>
            <person name="Pati A."/>
            <person name="Ivanova N."/>
            <person name="Mavromatis K."/>
            <person name="Chen A."/>
            <person name="Palaniappan K."/>
            <person name="Chertkov O."/>
            <person name="Land M."/>
            <person name="Hauser L."/>
            <person name="Chang Y.J."/>
            <person name="Jeffries C.D."/>
            <person name="Brettin T."/>
            <person name="Detter J.C."/>
            <person name="Han C."/>
            <person name="Rohde M."/>
            <person name="Goker M."/>
            <person name="Bristow J."/>
            <person name="Eisen J.A."/>
            <person name="Markowitz V."/>
            <person name="Hugenholtz P."/>
            <person name="Kyrpides N.C."/>
            <person name="Klenk H.P."/>
        </authorList>
    </citation>
    <scope>NUCLEOTIDE SEQUENCE [LARGE SCALE GENOMIC DNA]</scope>
    <source>
        <strain evidence="3">ATCC BAA-972 / CDC 1076 / CIP 108378 / DSM 44985 / JCM 13578</strain>
    </source>
</reference>
<gene>
    <name evidence="2" type="ordered locus">Srot_1417</name>
</gene>
<feature type="compositionally biased region" description="Low complexity" evidence="1">
    <location>
        <begin position="89"/>
        <end position="101"/>
    </location>
</feature>
<evidence type="ECO:0000313" key="2">
    <source>
        <dbReference type="EMBL" id="ADG97881.1"/>
    </source>
</evidence>
<name>D6Z7F1_SEGRD</name>
<dbReference type="EMBL" id="CP001958">
    <property type="protein sequence ID" value="ADG97881.1"/>
    <property type="molecule type" value="Genomic_DNA"/>
</dbReference>
<keyword evidence="3" id="KW-1185">Reference proteome</keyword>
<accession>D6Z7F1</accession>
<dbReference type="KEGG" id="srt:Srot_1417"/>
<dbReference type="STRING" id="640132.Srot_1417"/>
<protein>
    <submittedName>
        <fullName evidence="2">Uncharacterized protein</fullName>
    </submittedName>
</protein>
<dbReference type="AlphaFoldDB" id="D6Z7F1"/>
<feature type="compositionally biased region" description="Low complexity" evidence="1">
    <location>
        <begin position="152"/>
        <end position="165"/>
    </location>
</feature>
<sequence length="591" mass="63597">MTGPSEPEGGGTVFARDAEPRQENWSLDAKPHRSGAESQPALDESGLPVIPAPAQRPFGLRNLVQPPRPDANSGPPQGRRHTPSEEGEAAAAPAARAVVDPQPVPRPVQDELVESGAEHLGTAGKDSFEHHENAFSQRDAHGQTRTEHEQPAGSGAAQDSSAATSLQSGAAVLDHHAETDGGATEAQAATDFAVPDEVVNVDVQESGDTATMGAAGAVTGQAMKLANADDEYRSPGARGYHGDDGFFGDRRAEALPMDVESRLARLAFWLQEQEALFDASGLAVGGAPRYALAAHIDEHHQEHVYLYSNIGPGLVAKPVPLGVWPAWDVVADPDNRDRGVLVRMLGHADPVHAAREHYLWLRDKWTAHGARYHLAGIVTTYAPEEPETLRRLVQPLNDHVSDVEAPFLAAARGPLTEPEGGSMHPLQHVAPELYVRLQAVLATPWASEARLQALGWVASIIEGSMAEDRPPFADVVAAIRERPPITQEMFDAVWADGAQVHAQTSTNLAHAMSKPQPQRGQADFFGYLLYHRALAGLVALNHWRLSTARPDPAFVTDIAYLAAKAHQDNPAYTADVATRLPDPEQSYWKPR</sequence>
<evidence type="ECO:0000313" key="3">
    <source>
        <dbReference type="Proteomes" id="UP000002247"/>
    </source>
</evidence>
<organism evidence="2 3">
    <name type="scientific">Segniliparus rotundus (strain ATCC BAA-972 / CDC 1076 / CIP 108378 / DSM 44985 / JCM 13578)</name>
    <dbReference type="NCBI Taxonomy" id="640132"/>
    <lineage>
        <taxon>Bacteria</taxon>
        <taxon>Bacillati</taxon>
        <taxon>Actinomycetota</taxon>
        <taxon>Actinomycetes</taxon>
        <taxon>Mycobacteriales</taxon>
        <taxon>Segniliparaceae</taxon>
        <taxon>Segniliparus</taxon>
    </lineage>
</organism>
<dbReference type="OrthoDB" id="4776181at2"/>
<evidence type="ECO:0000256" key="1">
    <source>
        <dbReference type="SAM" id="MobiDB-lite"/>
    </source>
</evidence>
<feature type="region of interest" description="Disordered" evidence="1">
    <location>
        <begin position="1"/>
        <end position="168"/>
    </location>
</feature>
<dbReference type="Proteomes" id="UP000002247">
    <property type="component" value="Chromosome"/>
</dbReference>
<feature type="compositionally biased region" description="Basic and acidic residues" evidence="1">
    <location>
        <begin position="126"/>
        <end position="150"/>
    </location>
</feature>
<dbReference type="HOGENOM" id="CLU_463720_0_0_11"/>